<proteinExistence type="predicted"/>
<dbReference type="InterPro" id="IPR009056">
    <property type="entry name" value="Cyt_c-like_dom"/>
</dbReference>
<accession>A0A941BQA9</accession>
<dbReference type="EMBL" id="JAGQDE010000005">
    <property type="protein sequence ID" value="MBQ0958920.1"/>
    <property type="molecule type" value="Genomic_DNA"/>
</dbReference>
<gene>
    <name evidence="7" type="ORF">KAK06_08105</name>
</gene>
<dbReference type="Pfam" id="PF13442">
    <property type="entry name" value="Cytochrome_CBB3"/>
    <property type="match status" value="1"/>
</dbReference>
<evidence type="ECO:0000256" key="3">
    <source>
        <dbReference type="ARBA" id="ARBA00023004"/>
    </source>
</evidence>
<organism evidence="7 8">
    <name type="scientific">Ideonella aquatica</name>
    <dbReference type="NCBI Taxonomy" id="2824119"/>
    <lineage>
        <taxon>Bacteria</taxon>
        <taxon>Pseudomonadati</taxon>
        <taxon>Pseudomonadota</taxon>
        <taxon>Betaproteobacteria</taxon>
        <taxon>Burkholderiales</taxon>
        <taxon>Sphaerotilaceae</taxon>
        <taxon>Ideonella</taxon>
    </lineage>
</organism>
<dbReference type="RefSeq" id="WP_210801431.1">
    <property type="nucleotide sequence ID" value="NZ_JAGQDE010000005.1"/>
</dbReference>
<evidence type="ECO:0000256" key="5">
    <source>
        <dbReference type="SAM" id="SignalP"/>
    </source>
</evidence>
<evidence type="ECO:0000256" key="4">
    <source>
        <dbReference type="PROSITE-ProRule" id="PRU00433"/>
    </source>
</evidence>
<dbReference type="SUPFAM" id="SSF46626">
    <property type="entry name" value="Cytochrome c"/>
    <property type="match status" value="1"/>
</dbReference>
<evidence type="ECO:0000256" key="1">
    <source>
        <dbReference type="ARBA" id="ARBA00022617"/>
    </source>
</evidence>
<keyword evidence="2 4" id="KW-0479">Metal-binding</keyword>
<reference evidence="7" key="1">
    <citation type="submission" date="2021-04" db="EMBL/GenBank/DDBJ databases">
        <title>The genome sequence of Ideonella sp. 4Y11.</title>
        <authorList>
            <person name="Liu Y."/>
        </authorList>
    </citation>
    <scope>NUCLEOTIDE SEQUENCE</scope>
    <source>
        <strain evidence="7">4Y11</strain>
    </source>
</reference>
<dbReference type="Gene3D" id="1.10.760.10">
    <property type="entry name" value="Cytochrome c-like domain"/>
    <property type="match status" value="1"/>
</dbReference>
<keyword evidence="1 4" id="KW-0349">Heme</keyword>
<name>A0A941BQA9_9BURK</name>
<dbReference type="Proteomes" id="UP000678374">
    <property type="component" value="Unassembled WGS sequence"/>
</dbReference>
<dbReference type="GO" id="GO:0009055">
    <property type="term" value="F:electron transfer activity"/>
    <property type="evidence" value="ECO:0007669"/>
    <property type="project" value="InterPro"/>
</dbReference>
<dbReference type="GO" id="GO:0020037">
    <property type="term" value="F:heme binding"/>
    <property type="evidence" value="ECO:0007669"/>
    <property type="project" value="InterPro"/>
</dbReference>
<evidence type="ECO:0000313" key="8">
    <source>
        <dbReference type="Proteomes" id="UP000678374"/>
    </source>
</evidence>
<evidence type="ECO:0000256" key="2">
    <source>
        <dbReference type="ARBA" id="ARBA00022723"/>
    </source>
</evidence>
<sequence length="165" mass="17973">MPIRHWHQAGLLLALAGPLSGALAERLAPPPGLTPLGEAARLPNPYRGQPAAIQAGQAAYEEHCAACHGEQASRAVAEGPDLRRLNSACRRLTDAALQAHCLRDVDAYFLRSVHEGKRRAGLMHMPAWQGVLPQETIWAIRSFTESRPLPPPRTLPDLPPVEPDR</sequence>
<keyword evidence="8" id="KW-1185">Reference proteome</keyword>
<feature type="signal peptide" evidence="5">
    <location>
        <begin position="1"/>
        <end position="24"/>
    </location>
</feature>
<protein>
    <submittedName>
        <fullName evidence="7">C-type cytochrome</fullName>
    </submittedName>
</protein>
<keyword evidence="3 4" id="KW-0408">Iron</keyword>
<dbReference type="GO" id="GO:0046872">
    <property type="term" value="F:metal ion binding"/>
    <property type="evidence" value="ECO:0007669"/>
    <property type="project" value="UniProtKB-KW"/>
</dbReference>
<comment type="caution">
    <text evidence="7">The sequence shown here is derived from an EMBL/GenBank/DDBJ whole genome shotgun (WGS) entry which is preliminary data.</text>
</comment>
<evidence type="ECO:0000259" key="6">
    <source>
        <dbReference type="PROSITE" id="PS51007"/>
    </source>
</evidence>
<dbReference type="AlphaFoldDB" id="A0A941BQA9"/>
<keyword evidence="5" id="KW-0732">Signal</keyword>
<feature type="chain" id="PRO_5037533774" evidence="5">
    <location>
        <begin position="25"/>
        <end position="165"/>
    </location>
</feature>
<dbReference type="InterPro" id="IPR036909">
    <property type="entry name" value="Cyt_c-like_dom_sf"/>
</dbReference>
<evidence type="ECO:0000313" key="7">
    <source>
        <dbReference type="EMBL" id="MBQ0958920.1"/>
    </source>
</evidence>
<dbReference type="PROSITE" id="PS51007">
    <property type="entry name" value="CYTC"/>
    <property type="match status" value="1"/>
</dbReference>
<feature type="domain" description="Cytochrome c" evidence="6">
    <location>
        <begin position="51"/>
        <end position="148"/>
    </location>
</feature>